<evidence type="ECO:0000313" key="4">
    <source>
        <dbReference type="Proteomes" id="UP000625711"/>
    </source>
</evidence>
<dbReference type="EMBL" id="JAACXV010000405">
    <property type="protein sequence ID" value="KAF7278206.1"/>
    <property type="molecule type" value="Genomic_DNA"/>
</dbReference>
<accession>A0A834MDZ6</accession>
<sequence length="273" mass="30481">MKSFSSVLVFASVCFVFAENCDEKGTLIYKDIRCKPVNESGGCPTSFDCDFARPRTGCLFKGKVYNAQEEIPSDLTYSSCNVGCFCRETSILCAVLDCPEFFNSMLDPGCYPKYELGKCCSTGRVCEDEALSKTCEVEGKTYKIGQRFYPKNRCLTCVCHKDFDGTYDEKTCALQNCASELTNAEKIRDKCAPVYLKFDKEETALCCPSEWVCPTDSDKFEVISQETSTGSCIFGSQTVPFGHGFRKTIHKYSADRKIVCECSLPPLLTCKEE</sequence>
<dbReference type="Proteomes" id="UP000625711">
    <property type="component" value="Unassembled WGS sequence"/>
</dbReference>
<dbReference type="SUPFAM" id="SSF57603">
    <property type="entry name" value="FnI-like domain"/>
    <property type="match status" value="1"/>
</dbReference>
<dbReference type="PROSITE" id="PS50184">
    <property type="entry name" value="VWFC_2"/>
    <property type="match status" value="1"/>
</dbReference>
<name>A0A834MDZ6_RHYFE</name>
<dbReference type="InterPro" id="IPR001007">
    <property type="entry name" value="VWF_dom"/>
</dbReference>
<protein>
    <recommendedName>
        <fullName evidence="2">VWFC domain-containing protein</fullName>
    </recommendedName>
</protein>
<dbReference type="OrthoDB" id="365605at2759"/>
<evidence type="ECO:0000256" key="1">
    <source>
        <dbReference type="SAM" id="SignalP"/>
    </source>
</evidence>
<reference evidence="3" key="1">
    <citation type="submission" date="2020-08" db="EMBL/GenBank/DDBJ databases">
        <title>Genome sequencing and assembly of the red palm weevil Rhynchophorus ferrugineus.</title>
        <authorList>
            <person name="Dias G.B."/>
            <person name="Bergman C.M."/>
            <person name="Manee M."/>
        </authorList>
    </citation>
    <scope>NUCLEOTIDE SEQUENCE</scope>
    <source>
        <strain evidence="3">AA-2017</strain>
        <tissue evidence="3">Whole larva</tissue>
    </source>
</reference>
<comment type="caution">
    <text evidence="3">The sequence shown here is derived from an EMBL/GenBank/DDBJ whole genome shotgun (WGS) entry which is preliminary data.</text>
</comment>
<proteinExistence type="predicted"/>
<organism evidence="3 4">
    <name type="scientific">Rhynchophorus ferrugineus</name>
    <name type="common">Red palm weevil</name>
    <name type="synonym">Curculio ferrugineus</name>
    <dbReference type="NCBI Taxonomy" id="354439"/>
    <lineage>
        <taxon>Eukaryota</taxon>
        <taxon>Metazoa</taxon>
        <taxon>Ecdysozoa</taxon>
        <taxon>Arthropoda</taxon>
        <taxon>Hexapoda</taxon>
        <taxon>Insecta</taxon>
        <taxon>Pterygota</taxon>
        <taxon>Neoptera</taxon>
        <taxon>Endopterygota</taxon>
        <taxon>Coleoptera</taxon>
        <taxon>Polyphaga</taxon>
        <taxon>Cucujiformia</taxon>
        <taxon>Curculionidae</taxon>
        <taxon>Dryophthorinae</taxon>
        <taxon>Rhynchophorus</taxon>
    </lineage>
</organism>
<feature type="chain" id="PRO_5032883130" description="VWFC domain-containing protein" evidence="1">
    <location>
        <begin position="19"/>
        <end position="273"/>
    </location>
</feature>
<evidence type="ECO:0000313" key="3">
    <source>
        <dbReference type="EMBL" id="KAF7278206.1"/>
    </source>
</evidence>
<dbReference type="AlphaFoldDB" id="A0A834MDZ6"/>
<evidence type="ECO:0000259" key="2">
    <source>
        <dbReference type="PROSITE" id="PS50184"/>
    </source>
</evidence>
<feature type="domain" description="VWFC" evidence="2">
    <location>
        <begin position="56"/>
        <end position="127"/>
    </location>
</feature>
<keyword evidence="4" id="KW-1185">Reference proteome</keyword>
<gene>
    <name evidence="3" type="ORF">GWI33_008700</name>
</gene>
<feature type="signal peptide" evidence="1">
    <location>
        <begin position="1"/>
        <end position="18"/>
    </location>
</feature>
<keyword evidence="1" id="KW-0732">Signal</keyword>
<dbReference type="Gene3D" id="2.10.70.10">
    <property type="entry name" value="Complement Module, domain 1"/>
    <property type="match status" value="1"/>
</dbReference>